<organism evidence="1">
    <name type="scientific">Anguilla anguilla</name>
    <name type="common">European freshwater eel</name>
    <name type="synonym">Muraena anguilla</name>
    <dbReference type="NCBI Taxonomy" id="7936"/>
    <lineage>
        <taxon>Eukaryota</taxon>
        <taxon>Metazoa</taxon>
        <taxon>Chordata</taxon>
        <taxon>Craniata</taxon>
        <taxon>Vertebrata</taxon>
        <taxon>Euteleostomi</taxon>
        <taxon>Actinopterygii</taxon>
        <taxon>Neopterygii</taxon>
        <taxon>Teleostei</taxon>
        <taxon>Anguilliformes</taxon>
        <taxon>Anguillidae</taxon>
        <taxon>Anguilla</taxon>
    </lineage>
</organism>
<dbReference type="AlphaFoldDB" id="A0A0E9Q4G9"/>
<dbReference type="EMBL" id="GBXM01096811">
    <property type="protein sequence ID" value="JAH11766.1"/>
    <property type="molecule type" value="Transcribed_RNA"/>
</dbReference>
<reference evidence="1" key="2">
    <citation type="journal article" date="2015" name="Fish Shellfish Immunol.">
        <title>Early steps in the European eel (Anguilla anguilla)-Vibrio vulnificus interaction in the gills: Role of the RtxA13 toxin.</title>
        <authorList>
            <person name="Callol A."/>
            <person name="Pajuelo D."/>
            <person name="Ebbesson L."/>
            <person name="Teles M."/>
            <person name="MacKenzie S."/>
            <person name="Amaro C."/>
        </authorList>
    </citation>
    <scope>NUCLEOTIDE SEQUENCE</scope>
</reference>
<sequence length="33" mass="3478">MAAALEELFPLAGSRSPGIFGFLAINGEVKDKK</sequence>
<accession>A0A0E9Q4G9</accession>
<proteinExistence type="predicted"/>
<protein>
    <submittedName>
        <fullName evidence="1">Uncharacterized protein</fullName>
    </submittedName>
</protein>
<reference evidence="1" key="1">
    <citation type="submission" date="2014-11" db="EMBL/GenBank/DDBJ databases">
        <authorList>
            <person name="Amaro Gonzalez C."/>
        </authorList>
    </citation>
    <scope>NUCLEOTIDE SEQUENCE</scope>
</reference>
<evidence type="ECO:0000313" key="1">
    <source>
        <dbReference type="EMBL" id="JAH11766.1"/>
    </source>
</evidence>
<name>A0A0E9Q4G9_ANGAN</name>